<name>K7N545_SOYBN</name>
<reference evidence="2" key="2">
    <citation type="submission" date="2018-02" db="UniProtKB">
        <authorList>
            <consortium name="EnsemblPlants"/>
        </authorList>
    </citation>
    <scope>IDENTIFICATION</scope>
    <source>
        <strain evidence="2">Williams 82</strain>
    </source>
</reference>
<dbReference type="InParanoid" id="K7N545"/>
<dbReference type="HOGENOM" id="CLU_1638373_0_0_1"/>
<reference evidence="1" key="3">
    <citation type="submission" date="2018-07" db="EMBL/GenBank/DDBJ databases">
        <title>WGS assembly of Glycine max.</title>
        <authorList>
            <person name="Schmutz J."/>
            <person name="Cannon S."/>
            <person name="Schlueter J."/>
            <person name="Ma J."/>
            <person name="Mitros T."/>
            <person name="Nelson W."/>
            <person name="Hyten D."/>
            <person name="Song Q."/>
            <person name="Thelen J."/>
            <person name="Cheng J."/>
            <person name="Xu D."/>
            <person name="Hellsten U."/>
            <person name="May G."/>
            <person name="Yu Y."/>
            <person name="Sakurai T."/>
            <person name="Umezawa T."/>
            <person name="Bhattacharyya M."/>
            <person name="Sandhu D."/>
            <person name="Valliyodan B."/>
            <person name="Lindquist E."/>
            <person name="Peto M."/>
            <person name="Grant D."/>
            <person name="Shu S."/>
            <person name="Goodstein D."/>
            <person name="Barry K."/>
            <person name="Futrell-Griggs M."/>
            <person name="Abernathy B."/>
            <person name="Du J."/>
            <person name="Tian Z."/>
            <person name="Zhu L."/>
            <person name="Gill N."/>
            <person name="Joshi T."/>
            <person name="Libault M."/>
            <person name="Sethuraman A."/>
            <person name="Zhang X."/>
            <person name="Shinozaki K."/>
            <person name="Nguyen H."/>
            <person name="Wing R."/>
            <person name="Cregan P."/>
            <person name="Specht J."/>
            <person name="Grimwood J."/>
            <person name="Rokhsar D."/>
            <person name="Stacey G."/>
            <person name="Shoemaker R."/>
            <person name="Jackson S."/>
        </authorList>
    </citation>
    <scope>NUCLEOTIDE SEQUENCE</scope>
    <source>
        <tissue evidence="1">Callus</tissue>
    </source>
</reference>
<evidence type="ECO:0000313" key="2">
    <source>
        <dbReference type="EnsemblPlants" id="KRG92749"/>
    </source>
</evidence>
<reference evidence="1 2" key="1">
    <citation type="journal article" date="2010" name="Nature">
        <title>Genome sequence of the palaeopolyploid soybean.</title>
        <authorList>
            <person name="Schmutz J."/>
            <person name="Cannon S.B."/>
            <person name="Schlueter J."/>
            <person name="Ma J."/>
            <person name="Mitros T."/>
            <person name="Nelson W."/>
            <person name="Hyten D.L."/>
            <person name="Song Q."/>
            <person name="Thelen J.J."/>
            <person name="Cheng J."/>
            <person name="Xu D."/>
            <person name="Hellsten U."/>
            <person name="May G.D."/>
            <person name="Yu Y."/>
            <person name="Sakurai T."/>
            <person name="Umezawa T."/>
            <person name="Bhattacharyya M.K."/>
            <person name="Sandhu D."/>
            <person name="Valliyodan B."/>
            <person name="Lindquist E."/>
            <person name="Peto M."/>
            <person name="Grant D."/>
            <person name="Shu S."/>
            <person name="Goodstein D."/>
            <person name="Barry K."/>
            <person name="Futrell-Griggs M."/>
            <person name="Abernathy B."/>
            <person name="Du J."/>
            <person name="Tian Z."/>
            <person name="Zhu L."/>
            <person name="Gill N."/>
            <person name="Joshi T."/>
            <person name="Libault M."/>
            <person name="Sethuraman A."/>
            <person name="Zhang X.-C."/>
            <person name="Shinozaki K."/>
            <person name="Nguyen H.T."/>
            <person name="Wing R.A."/>
            <person name="Cregan P."/>
            <person name="Specht J."/>
            <person name="Grimwood J."/>
            <person name="Rokhsar D."/>
            <person name="Stacey G."/>
            <person name="Shoemaker R.C."/>
            <person name="Jackson S.A."/>
        </authorList>
    </citation>
    <scope>NUCLEOTIDE SEQUENCE</scope>
    <source>
        <strain evidence="2">cv. Williams 82</strain>
        <tissue evidence="1">Callus</tissue>
    </source>
</reference>
<dbReference type="Proteomes" id="UP000008827">
    <property type="component" value="Chromosome 20"/>
</dbReference>
<gene>
    <name evidence="1" type="ORF">GLYMA_20G228400</name>
</gene>
<dbReference type="PaxDb" id="3847-GLYMA20G37231.1"/>
<dbReference type="AlphaFoldDB" id="K7N545"/>
<dbReference type="EMBL" id="CM000853">
    <property type="protein sequence ID" value="KRG92749.1"/>
    <property type="molecule type" value="Genomic_DNA"/>
</dbReference>
<organism evidence="1">
    <name type="scientific">Glycine max</name>
    <name type="common">Soybean</name>
    <name type="synonym">Glycine hispida</name>
    <dbReference type="NCBI Taxonomy" id="3847"/>
    <lineage>
        <taxon>Eukaryota</taxon>
        <taxon>Viridiplantae</taxon>
        <taxon>Streptophyta</taxon>
        <taxon>Embryophyta</taxon>
        <taxon>Tracheophyta</taxon>
        <taxon>Spermatophyta</taxon>
        <taxon>Magnoliopsida</taxon>
        <taxon>eudicotyledons</taxon>
        <taxon>Gunneridae</taxon>
        <taxon>Pentapetalae</taxon>
        <taxon>rosids</taxon>
        <taxon>fabids</taxon>
        <taxon>Fabales</taxon>
        <taxon>Fabaceae</taxon>
        <taxon>Papilionoideae</taxon>
        <taxon>50 kb inversion clade</taxon>
        <taxon>NPAAA clade</taxon>
        <taxon>indigoferoid/millettioid clade</taxon>
        <taxon>Phaseoleae</taxon>
        <taxon>Glycine</taxon>
        <taxon>Glycine subgen. Soja</taxon>
    </lineage>
</organism>
<accession>K7N545</accession>
<protein>
    <submittedName>
        <fullName evidence="1 2">Uncharacterized protein</fullName>
    </submittedName>
</protein>
<evidence type="ECO:0000313" key="1">
    <source>
        <dbReference type="EMBL" id="KRG92749.1"/>
    </source>
</evidence>
<sequence length="162" mass="18767">MRLRQLNSIFLTFIRTLSPWQQRHFPSQILQLILLQTLKRTTQVQQRRKLKHYKQNPKPTTKLASLVKFQRKPNTSTTNKGKAVPEAIVWRRQRGAGLDLAVTTSMELPTRTRRKRRTPREERISDLGGANLRSGKKIRKMIERNGLDLTTDLAMATGRGAR</sequence>
<dbReference type="EnsemblPlants" id="KRG92749">
    <property type="protein sequence ID" value="KRG92749"/>
    <property type="gene ID" value="GLYMA_20G228400"/>
</dbReference>
<evidence type="ECO:0000313" key="3">
    <source>
        <dbReference type="Proteomes" id="UP000008827"/>
    </source>
</evidence>
<keyword evidence="3" id="KW-1185">Reference proteome</keyword>
<dbReference type="Gramene" id="KRG92749">
    <property type="protein sequence ID" value="KRG92749"/>
    <property type="gene ID" value="GLYMA_20G228400"/>
</dbReference>
<proteinExistence type="predicted"/>